<dbReference type="PANTHER" id="PTHR30055:SF234">
    <property type="entry name" value="HTH-TYPE TRANSCRIPTIONAL REGULATOR BETI"/>
    <property type="match status" value="1"/>
</dbReference>
<dbReference type="InterPro" id="IPR001647">
    <property type="entry name" value="HTH_TetR"/>
</dbReference>
<dbReference type="InterPro" id="IPR050109">
    <property type="entry name" value="HTH-type_TetR-like_transc_reg"/>
</dbReference>
<dbReference type="Pfam" id="PF00440">
    <property type="entry name" value="TetR_N"/>
    <property type="match status" value="1"/>
</dbReference>
<accession>H0E562</accession>
<evidence type="ECO:0000259" key="6">
    <source>
        <dbReference type="PROSITE" id="PS50977"/>
    </source>
</evidence>
<feature type="compositionally biased region" description="Basic and acidic residues" evidence="5">
    <location>
        <begin position="7"/>
        <end position="21"/>
    </location>
</feature>
<dbReference type="PRINTS" id="PR00455">
    <property type="entry name" value="HTHTETR"/>
</dbReference>
<name>H0E562_9ACTN</name>
<comment type="caution">
    <text evidence="7">The sequence shown here is derived from an EMBL/GenBank/DDBJ whole genome shotgun (WGS) entry which is preliminary data.</text>
</comment>
<evidence type="ECO:0000313" key="7">
    <source>
        <dbReference type="EMBL" id="EHN11185.1"/>
    </source>
</evidence>
<dbReference type="GO" id="GO:0000976">
    <property type="term" value="F:transcription cis-regulatory region binding"/>
    <property type="evidence" value="ECO:0007669"/>
    <property type="project" value="TreeGrafter"/>
</dbReference>
<evidence type="ECO:0000256" key="2">
    <source>
        <dbReference type="ARBA" id="ARBA00023125"/>
    </source>
</evidence>
<evidence type="ECO:0000256" key="3">
    <source>
        <dbReference type="ARBA" id="ARBA00023163"/>
    </source>
</evidence>
<dbReference type="SUPFAM" id="SSF46689">
    <property type="entry name" value="Homeodomain-like"/>
    <property type="match status" value="1"/>
</dbReference>
<proteinExistence type="predicted"/>
<keyword evidence="8" id="KW-1185">Reference proteome</keyword>
<dbReference type="PATRIC" id="fig|1097667.3.peg.1932"/>
<dbReference type="GO" id="GO:0003700">
    <property type="term" value="F:DNA-binding transcription factor activity"/>
    <property type="evidence" value="ECO:0007669"/>
    <property type="project" value="TreeGrafter"/>
</dbReference>
<evidence type="ECO:0000313" key="8">
    <source>
        <dbReference type="Proteomes" id="UP000005143"/>
    </source>
</evidence>
<dbReference type="Proteomes" id="UP000005143">
    <property type="component" value="Unassembled WGS sequence"/>
</dbReference>
<dbReference type="InterPro" id="IPR009057">
    <property type="entry name" value="Homeodomain-like_sf"/>
</dbReference>
<evidence type="ECO:0000256" key="4">
    <source>
        <dbReference type="PROSITE-ProRule" id="PRU00335"/>
    </source>
</evidence>
<reference evidence="7 8" key="1">
    <citation type="journal article" date="2013" name="Biodegradation">
        <title>Quantitative proteomic analysis of ibuprofen-degrading Patulibacter sp. strain I11.</title>
        <authorList>
            <person name="Almeida B."/>
            <person name="Kjeldal H."/>
            <person name="Lolas I."/>
            <person name="Knudsen A.D."/>
            <person name="Carvalho G."/>
            <person name="Nielsen K.L."/>
            <person name="Barreto Crespo M.T."/>
            <person name="Stensballe A."/>
            <person name="Nielsen J.L."/>
        </authorList>
    </citation>
    <scope>NUCLEOTIDE SEQUENCE [LARGE SCALE GENOMIC DNA]</scope>
    <source>
        <strain evidence="7 8">I11</strain>
    </source>
</reference>
<dbReference type="EMBL" id="AGUD01000138">
    <property type="protein sequence ID" value="EHN11185.1"/>
    <property type="molecule type" value="Genomic_DNA"/>
</dbReference>
<evidence type="ECO:0000256" key="5">
    <source>
        <dbReference type="SAM" id="MobiDB-lite"/>
    </source>
</evidence>
<keyword evidence="1" id="KW-0805">Transcription regulation</keyword>
<organism evidence="7 8">
    <name type="scientific">Patulibacter medicamentivorans</name>
    <dbReference type="NCBI Taxonomy" id="1097667"/>
    <lineage>
        <taxon>Bacteria</taxon>
        <taxon>Bacillati</taxon>
        <taxon>Actinomycetota</taxon>
        <taxon>Thermoleophilia</taxon>
        <taxon>Solirubrobacterales</taxon>
        <taxon>Patulibacteraceae</taxon>
        <taxon>Patulibacter</taxon>
    </lineage>
</organism>
<gene>
    <name evidence="7" type="ORF">PAI11_19490</name>
</gene>
<feature type="DNA-binding region" description="H-T-H motif" evidence="4">
    <location>
        <begin position="45"/>
        <end position="64"/>
    </location>
</feature>
<keyword evidence="2 4" id="KW-0238">DNA-binding</keyword>
<keyword evidence="3" id="KW-0804">Transcription</keyword>
<dbReference type="PROSITE" id="PS50977">
    <property type="entry name" value="HTH_TETR_2"/>
    <property type="match status" value="1"/>
</dbReference>
<feature type="domain" description="HTH tetR-type" evidence="6">
    <location>
        <begin position="22"/>
        <end position="82"/>
    </location>
</feature>
<dbReference type="Gene3D" id="1.10.357.10">
    <property type="entry name" value="Tetracycline Repressor, domain 2"/>
    <property type="match status" value="1"/>
</dbReference>
<dbReference type="PANTHER" id="PTHR30055">
    <property type="entry name" value="HTH-TYPE TRANSCRIPTIONAL REGULATOR RUTR"/>
    <property type="match status" value="1"/>
</dbReference>
<evidence type="ECO:0000256" key="1">
    <source>
        <dbReference type="ARBA" id="ARBA00023015"/>
    </source>
</evidence>
<protein>
    <submittedName>
        <fullName evidence="7">Transcriptional regulator TetR family</fullName>
    </submittedName>
</protein>
<dbReference type="AlphaFoldDB" id="H0E562"/>
<sequence>MSTPRPEPGRPRTRRTQEERRATTQAALLDATIDCLVDYGYTGTTTTKIVERAGVSRGAQVHHFPTKASLVAEAVRHLARRRTAEAVQELASIGSAPDPFDAILDVLWESHQGPLFKAVLELWVAGRTDPGLLEHITEVEKAVNESLFEAVAELLGDDGAPLGELVYDLNVAMSAIRGLALINEATAISGEAAERRWVHTRERLRRMAGPELQAQITRFGG</sequence>
<feature type="region of interest" description="Disordered" evidence="5">
    <location>
        <begin position="1"/>
        <end position="21"/>
    </location>
</feature>
<dbReference type="RefSeq" id="WP_007573996.1">
    <property type="nucleotide sequence ID" value="NZ_AGUD01000138.1"/>
</dbReference>